<name>A0ABR9K9L7_9ACTN</name>
<dbReference type="Pfam" id="PF13340">
    <property type="entry name" value="DUF4096"/>
    <property type="match status" value="1"/>
</dbReference>
<organism evidence="3 4">
    <name type="scientific">Nonomuraea africana</name>
    <dbReference type="NCBI Taxonomy" id="46171"/>
    <lineage>
        <taxon>Bacteria</taxon>
        <taxon>Bacillati</taxon>
        <taxon>Actinomycetota</taxon>
        <taxon>Actinomycetes</taxon>
        <taxon>Streptosporangiales</taxon>
        <taxon>Streptosporangiaceae</taxon>
        <taxon>Nonomuraea</taxon>
    </lineage>
</organism>
<evidence type="ECO:0000256" key="1">
    <source>
        <dbReference type="SAM" id="MobiDB-lite"/>
    </source>
</evidence>
<dbReference type="InterPro" id="IPR025161">
    <property type="entry name" value="IS402-like_dom"/>
</dbReference>
<evidence type="ECO:0000313" key="3">
    <source>
        <dbReference type="EMBL" id="MBE1558282.1"/>
    </source>
</evidence>
<dbReference type="NCBIfam" id="NF033580">
    <property type="entry name" value="transpos_IS5_3"/>
    <property type="match status" value="1"/>
</dbReference>
<comment type="caution">
    <text evidence="3">The sequence shown here is derived from an EMBL/GenBank/DDBJ whole genome shotgun (WGS) entry which is preliminary data.</text>
</comment>
<evidence type="ECO:0000259" key="2">
    <source>
        <dbReference type="Pfam" id="PF13340"/>
    </source>
</evidence>
<sequence length="129" mass="14913">MEDRLNRHDLTDAEWERLAPLLPVNPRQGGRWADHRTVINGVFFRVRTNITWRDLPPWYGNWKTVYNRHRRWSMDGTWEKILDGLRAGCDEAEGEDWTVSVDSTVARAHQHAAGARREPPADIPSKGTA</sequence>
<reference evidence="3 4" key="1">
    <citation type="submission" date="2020-10" db="EMBL/GenBank/DDBJ databases">
        <title>Sequencing the genomes of 1000 actinobacteria strains.</title>
        <authorList>
            <person name="Klenk H.-P."/>
        </authorList>
    </citation>
    <scope>NUCLEOTIDE SEQUENCE [LARGE SCALE GENOMIC DNA]</scope>
    <source>
        <strain evidence="3 4">DSM 43748</strain>
    </source>
</reference>
<gene>
    <name evidence="3" type="ORF">H4W81_001061</name>
</gene>
<proteinExistence type="predicted"/>
<protein>
    <submittedName>
        <fullName evidence="3">Transposase</fullName>
    </submittedName>
</protein>
<feature type="domain" description="Insertion element IS402-like" evidence="2">
    <location>
        <begin position="10"/>
        <end position="81"/>
    </location>
</feature>
<accession>A0ABR9K9L7</accession>
<evidence type="ECO:0000313" key="4">
    <source>
        <dbReference type="Proteomes" id="UP000661607"/>
    </source>
</evidence>
<dbReference type="PANTHER" id="PTHR46637:SF1">
    <property type="entry name" value="BLL5188 PROTEIN"/>
    <property type="match status" value="1"/>
</dbReference>
<dbReference type="EMBL" id="JADBEF010000001">
    <property type="protein sequence ID" value="MBE1558282.1"/>
    <property type="molecule type" value="Genomic_DNA"/>
</dbReference>
<feature type="region of interest" description="Disordered" evidence="1">
    <location>
        <begin position="108"/>
        <end position="129"/>
    </location>
</feature>
<keyword evidence="4" id="KW-1185">Reference proteome</keyword>
<dbReference type="InterPro" id="IPR052909">
    <property type="entry name" value="Transposase_6_like"/>
</dbReference>
<dbReference type="Proteomes" id="UP000661607">
    <property type="component" value="Unassembled WGS sequence"/>
</dbReference>
<dbReference type="PANTHER" id="PTHR46637">
    <property type="entry name" value="TIS1421-TRANSPOSASE PROTEIN A"/>
    <property type="match status" value="1"/>
</dbReference>